<protein>
    <submittedName>
        <fullName evidence="2">Uncharacterized protein</fullName>
    </submittedName>
</protein>
<proteinExistence type="predicted"/>
<feature type="region of interest" description="Disordered" evidence="1">
    <location>
        <begin position="161"/>
        <end position="238"/>
    </location>
</feature>
<feature type="compositionally biased region" description="Basic and acidic residues" evidence="1">
    <location>
        <begin position="228"/>
        <end position="238"/>
    </location>
</feature>
<name>K1VAJ9_TRIAC</name>
<evidence type="ECO:0000256" key="1">
    <source>
        <dbReference type="SAM" id="MobiDB-lite"/>
    </source>
</evidence>
<dbReference type="InParanoid" id="K1VAJ9"/>
<dbReference type="EMBL" id="AMBO01000402">
    <property type="protein sequence ID" value="EKC97800.1"/>
    <property type="molecule type" value="Genomic_DNA"/>
</dbReference>
<sequence length="412" mass="43406">MSTPQHHIALPWVPTLPNPAHSARTHAWQYQFRGLPSTVLNETVVPTPMLPPPLPLAQAVGINEPWLLVSVEYAGLNPGSIFQMTLVPPAMRQREAVPEMEFAGEVLDAWSPDENAAKAAKGAAGAEWMKKAPDAPPSPRPYQPSTAAEAKAAAIAARVNPAQADAEPLESIEPIDLSEAVNPPQRERAGSKSSSSSSSSSSSDEEGKDKSDQPDKKKDKKTKKDKAKHADKTDTASEWKRGDRVAGMLPADFCLPTGVGALQAIIAVPAKYCVRVPAHVDLKSASCVMLAGMTADAMIRQSGILDFDPAAHPLEPTTATAAAHKNGTPASGKKTGTAELAQEEGDGGEETQPLLAESNLMNLVGEGNGSATRPVRVLLNAASGGHRPSPPAAAQDARQARARDGHHVREEL</sequence>
<feature type="compositionally biased region" description="Basic residues" evidence="1">
    <location>
        <begin position="218"/>
        <end position="227"/>
    </location>
</feature>
<dbReference type="SUPFAM" id="SSF50129">
    <property type="entry name" value="GroES-like"/>
    <property type="match status" value="1"/>
</dbReference>
<keyword evidence="3" id="KW-1185">Reference proteome</keyword>
<feature type="compositionally biased region" description="Basic and acidic residues" evidence="1">
    <location>
        <begin position="398"/>
        <end position="412"/>
    </location>
</feature>
<dbReference type="Gene3D" id="3.90.180.10">
    <property type="entry name" value="Medium-chain alcohol dehydrogenases, catalytic domain"/>
    <property type="match status" value="2"/>
</dbReference>
<gene>
    <name evidence="2" type="ORF">A1Q2_07903</name>
</gene>
<feature type="compositionally biased region" description="Low complexity" evidence="1">
    <location>
        <begin position="191"/>
        <end position="202"/>
    </location>
</feature>
<dbReference type="InterPro" id="IPR011032">
    <property type="entry name" value="GroES-like_sf"/>
</dbReference>
<organism evidence="2 3">
    <name type="scientific">Trichosporon asahii var. asahii (strain CBS 8904)</name>
    <name type="common">Yeast</name>
    <dbReference type="NCBI Taxonomy" id="1220162"/>
    <lineage>
        <taxon>Eukaryota</taxon>
        <taxon>Fungi</taxon>
        <taxon>Dikarya</taxon>
        <taxon>Basidiomycota</taxon>
        <taxon>Agaricomycotina</taxon>
        <taxon>Tremellomycetes</taxon>
        <taxon>Trichosporonales</taxon>
        <taxon>Trichosporonaceae</taxon>
        <taxon>Trichosporon</taxon>
    </lineage>
</organism>
<evidence type="ECO:0000313" key="3">
    <source>
        <dbReference type="Proteomes" id="UP000006757"/>
    </source>
</evidence>
<feature type="compositionally biased region" description="Low complexity" evidence="1">
    <location>
        <begin position="117"/>
        <end position="126"/>
    </location>
</feature>
<accession>K1VAJ9</accession>
<dbReference type="eggNOG" id="KOG1198">
    <property type="taxonomic scope" value="Eukaryota"/>
</dbReference>
<dbReference type="AlphaFoldDB" id="K1VAJ9"/>
<dbReference type="STRING" id="1220162.K1VAJ9"/>
<evidence type="ECO:0000313" key="2">
    <source>
        <dbReference type="EMBL" id="EKC97800.1"/>
    </source>
</evidence>
<dbReference type="HOGENOM" id="CLU_667630_0_0_1"/>
<feature type="region of interest" description="Disordered" evidence="1">
    <location>
        <begin position="320"/>
        <end position="412"/>
    </location>
</feature>
<reference evidence="2 3" key="1">
    <citation type="journal article" date="2012" name="Eukaryot. Cell">
        <title>Genome sequence of the Trichosporon asahii environmental strain CBS 8904.</title>
        <authorList>
            <person name="Yang R.Y."/>
            <person name="Li H.T."/>
            <person name="Zhu H."/>
            <person name="Zhou G.P."/>
            <person name="Wang M."/>
            <person name="Wang L."/>
        </authorList>
    </citation>
    <scope>NUCLEOTIDE SEQUENCE [LARGE SCALE GENOMIC DNA]</scope>
    <source>
        <strain evidence="2 3">CBS 8904</strain>
    </source>
</reference>
<dbReference type="Proteomes" id="UP000006757">
    <property type="component" value="Unassembled WGS sequence"/>
</dbReference>
<feature type="region of interest" description="Disordered" evidence="1">
    <location>
        <begin position="117"/>
        <end position="149"/>
    </location>
</feature>
<feature type="compositionally biased region" description="Basic and acidic residues" evidence="1">
    <location>
        <begin position="205"/>
        <end position="217"/>
    </location>
</feature>
<comment type="caution">
    <text evidence="2">The sequence shown here is derived from an EMBL/GenBank/DDBJ whole genome shotgun (WGS) entry which is preliminary data.</text>
</comment>